<sequence>MSLHLDFLDRLIAFPTVSDRPNRALIAWAQEILSSAGARVELFPDETGTKASLLATIGDGAAGGLLLSGHSDVVPVEGQAWTTDPFEASERDGRVYGRGSADMKGFLACALEAMVKAAARPPARPLGLAISYDEEIGCVGVRPMLRALAGRSVRPDLVLVGEPTGMTLATGHKGKVAARLRCTGVAAHSALAPTGLNAIHLAADFLSDLRAEQARLAEAGARDPAHSIPYTTVHAGVIAGGTALNIVPAQSTLDFEIRNVAAEPIDPILDRLFATAARLQAAETERFPEARVAVEVVNAYPGLGIDPDHPALARLKALIGPAAHKVDYGTEGGLFHEALGVPVAVCGPGFMEQGHKADEFVSLDQLERCRSVLGGLIDALD</sequence>
<dbReference type="InterPro" id="IPR050072">
    <property type="entry name" value="Peptidase_M20A"/>
</dbReference>
<dbReference type="Pfam" id="PF01546">
    <property type="entry name" value="Peptidase_M20"/>
    <property type="match status" value="1"/>
</dbReference>
<dbReference type="NCBIfam" id="NF005710">
    <property type="entry name" value="PRK07522.1"/>
    <property type="match status" value="1"/>
</dbReference>
<evidence type="ECO:0000256" key="4">
    <source>
        <dbReference type="ARBA" id="ARBA00022571"/>
    </source>
</evidence>
<dbReference type="SUPFAM" id="SSF53187">
    <property type="entry name" value="Zn-dependent exopeptidases"/>
    <property type="match status" value="1"/>
</dbReference>
<evidence type="ECO:0000256" key="6">
    <source>
        <dbReference type="ARBA" id="ARBA00022723"/>
    </source>
</evidence>
<evidence type="ECO:0000256" key="7">
    <source>
        <dbReference type="ARBA" id="ARBA00022801"/>
    </source>
</evidence>
<accession>A0A6A7Y6B5</accession>
<dbReference type="NCBIfam" id="TIGR01892">
    <property type="entry name" value="AcOrn-deacetyl"/>
    <property type="match status" value="1"/>
</dbReference>
<evidence type="ECO:0000313" key="12">
    <source>
        <dbReference type="Proteomes" id="UP000332515"/>
    </source>
</evidence>
<dbReference type="EMBL" id="VWNA01000002">
    <property type="protein sequence ID" value="MQT14840.1"/>
    <property type="molecule type" value="Genomic_DNA"/>
</dbReference>
<keyword evidence="3" id="KW-0963">Cytoplasm</keyword>
<keyword evidence="7 11" id="KW-0378">Hydrolase</keyword>
<keyword evidence="5" id="KW-0028">Amino-acid biosynthesis</keyword>
<dbReference type="SUPFAM" id="SSF55031">
    <property type="entry name" value="Bacterial exopeptidase dimerisation domain"/>
    <property type="match status" value="1"/>
</dbReference>
<dbReference type="PROSITE" id="PS00759">
    <property type="entry name" value="ARGE_DAPE_CPG2_2"/>
    <property type="match status" value="1"/>
</dbReference>
<dbReference type="InterPro" id="IPR010169">
    <property type="entry name" value="AcOrn-deacetyl"/>
</dbReference>
<dbReference type="InterPro" id="IPR002933">
    <property type="entry name" value="Peptidase_M20"/>
</dbReference>
<dbReference type="AlphaFoldDB" id="A0A6A7Y6B5"/>
<reference evidence="11 12" key="1">
    <citation type="submission" date="2019-09" db="EMBL/GenBank/DDBJ databases">
        <title>Segnochrobactrum spirostomi gen. nov., sp. nov., isolated from the ciliate Spirostomum cf. yagiui and description of a novel family, Segnochrobactraceae fam. nov. within the order Rhizobiales of the class Alphaproteobacteria.</title>
        <authorList>
            <person name="Akter S."/>
            <person name="Shazib S.U.A."/>
            <person name="Shin M.K."/>
        </authorList>
    </citation>
    <scope>NUCLEOTIDE SEQUENCE [LARGE SCALE GENOMIC DNA]</scope>
    <source>
        <strain evidence="11 12">Sp-1</strain>
    </source>
</reference>
<dbReference type="PANTHER" id="PTHR43808">
    <property type="entry name" value="ACETYLORNITHINE DEACETYLASE"/>
    <property type="match status" value="1"/>
</dbReference>
<dbReference type="InterPro" id="IPR011650">
    <property type="entry name" value="Peptidase_M20_dimer"/>
</dbReference>
<protein>
    <submittedName>
        <fullName evidence="11">Acetylornithine deacetylase</fullName>
        <ecNumber evidence="11">3.5.1.16</ecNumber>
    </submittedName>
</protein>
<dbReference type="Gene3D" id="3.30.70.360">
    <property type="match status" value="1"/>
</dbReference>
<dbReference type="Proteomes" id="UP000332515">
    <property type="component" value="Unassembled WGS sequence"/>
</dbReference>
<proteinExistence type="inferred from homology"/>
<dbReference type="PANTHER" id="PTHR43808:SF31">
    <property type="entry name" value="N-ACETYL-L-CITRULLINE DEACETYLASE"/>
    <property type="match status" value="1"/>
</dbReference>
<evidence type="ECO:0000256" key="9">
    <source>
        <dbReference type="ARBA" id="ARBA00023285"/>
    </source>
</evidence>
<keyword evidence="8" id="KW-0862">Zinc</keyword>
<evidence type="ECO:0000256" key="5">
    <source>
        <dbReference type="ARBA" id="ARBA00022605"/>
    </source>
</evidence>
<evidence type="ECO:0000313" key="11">
    <source>
        <dbReference type="EMBL" id="MQT14840.1"/>
    </source>
</evidence>
<evidence type="ECO:0000256" key="2">
    <source>
        <dbReference type="ARBA" id="ARBA00005691"/>
    </source>
</evidence>
<comment type="cofactor">
    <cofactor evidence="1">
        <name>Zn(2+)</name>
        <dbReference type="ChEBI" id="CHEBI:29105"/>
    </cofactor>
</comment>
<dbReference type="Pfam" id="PF07687">
    <property type="entry name" value="M20_dimer"/>
    <property type="match status" value="1"/>
</dbReference>
<name>A0A6A7Y6B5_9HYPH</name>
<evidence type="ECO:0000259" key="10">
    <source>
        <dbReference type="Pfam" id="PF07687"/>
    </source>
</evidence>
<evidence type="ECO:0000256" key="8">
    <source>
        <dbReference type="ARBA" id="ARBA00022833"/>
    </source>
</evidence>
<dbReference type="RefSeq" id="WP_153488278.1">
    <property type="nucleotide sequence ID" value="NZ_VWNA01000002.1"/>
</dbReference>
<comment type="similarity">
    <text evidence="2">Belongs to the peptidase M20A family. ArgE subfamily.</text>
</comment>
<keyword evidence="6" id="KW-0479">Metal-binding</keyword>
<dbReference type="GO" id="GO:0046872">
    <property type="term" value="F:metal ion binding"/>
    <property type="evidence" value="ECO:0007669"/>
    <property type="project" value="UniProtKB-KW"/>
</dbReference>
<dbReference type="Gene3D" id="3.40.630.10">
    <property type="entry name" value="Zn peptidases"/>
    <property type="match status" value="1"/>
</dbReference>
<dbReference type="InterPro" id="IPR036264">
    <property type="entry name" value="Bact_exopeptidase_dim_dom"/>
</dbReference>
<dbReference type="InterPro" id="IPR001261">
    <property type="entry name" value="ArgE/DapE_CS"/>
</dbReference>
<organism evidence="11 12">
    <name type="scientific">Segnochrobactrum spirostomi</name>
    <dbReference type="NCBI Taxonomy" id="2608987"/>
    <lineage>
        <taxon>Bacteria</taxon>
        <taxon>Pseudomonadati</taxon>
        <taxon>Pseudomonadota</taxon>
        <taxon>Alphaproteobacteria</taxon>
        <taxon>Hyphomicrobiales</taxon>
        <taxon>Segnochrobactraceae</taxon>
        <taxon>Segnochrobactrum</taxon>
    </lineage>
</organism>
<gene>
    <name evidence="11" type="primary">argE</name>
    <name evidence="11" type="ORF">F0357_19705</name>
</gene>
<keyword evidence="4" id="KW-0055">Arginine biosynthesis</keyword>
<feature type="domain" description="Peptidase M20 dimerisation" evidence="10">
    <location>
        <begin position="170"/>
        <end position="276"/>
    </location>
</feature>
<dbReference type="GO" id="GO:0008777">
    <property type="term" value="F:acetylornithine deacetylase activity"/>
    <property type="evidence" value="ECO:0007669"/>
    <property type="project" value="UniProtKB-EC"/>
</dbReference>
<comment type="caution">
    <text evidence="11">The sequence shown here is derived from an EMBL/GenBank/DDBJ whole genome shotgun (WGS) entry which is preliminary data.</text>
</comment>
<evidence type="ECO:0000256" key="1">
    <source>
        <dbReference type="ARBA" id="ARBA00001947"/>
    </source>
</evidence>
<dbReference type="CDD" id="cd03894">
    <property type="entry name" value="M20_ArgE"/>
    <property type="match status" value="1"/>
</dbReference>
<dbReference type="GO" id="GO:0006526">
    <property type="term" value="P:L-arginine biosynthetic process"/>
    <property type="evidence" value="ECO:0007669"/>
    <property type="project" value="UniProtKB-KW"/>
</dbReference>
<keyword evidence="9" id="KW-0170">Cobalt</keyword>
<keyword evidence="12" id="KW-1185">Reference proteome</keyword>
<dbReference type="EC" id="3.5.1.16" evidence="11"/>
<dbReference type="PROSITE" id="PS00758">
    <property type="entry name" value="ARGE_DAPE_CPG2_1"/>
    <property type="match status" value="1"/>
</dbReference>
<evidence type="ECO:0000256" key="3">
    <source>
        <dbReference type="ARBA" id="ARBA00022490"/>
    </source>
</evidence>